<feature type="compositionally biased region" description="Basic and acidic residues" evidence="5">
    <location>
        <begin position="351"/>
        <end position="361"/>
    </location>
</feature>
<dbReference type="EMBL" id="LSSK01001685">
    <property type="protein sequence ID" value="OMH79045.1"/>
    <property type="molecule type" value="Genomic_DNA"/>
</dbReference>
<feature type="region of interest" description="Disordered" evidence="5">
    <location>
        <begin position="1"/>
        <end position="65"/>
    </location>
</feature>
<reference evidence="9" key="1">
    <citation type="submission" date="2017-01" db="EMBL/GenBank/DDBJ databases">
        <authorList>
            <person name="Wang Y."/>
            <person name="White M."/>
            <person name="Kvist S."/>
            <person name="Moncalvo J.-M."/>
        </authorList>
    </citation>
    <scope>NUCLEOTIDE SEQUENCE [LARGE SCALE GENOMIC DNA]</scope>
    <source>
        <strain evidence="9">COL-18-3</strain>
    </source>
</reference>
<evidence type="ECO:0000313" key="9">
    <source>
        <dbReference type="Proteomes" id="UP000188320"/>
    </source>
</evidence>
<feature type="region of interest" description="Disordered" evidence="5">
    <location>
        <begin position="335"/>
        <end position="364"/>
    </location>
</feature>
<dbReference type="AlphaFoldDB" id="A0A1R1PDH1"/>
<feature type="compositionally biased region" description="Polar residues" evidence="5">
    <location>
        <begin position="29"/>
        <end position="40"/>
    </location>
</feature>
<feature type="domain" description="DFDF" evidence="7">
    <location>
        <begin position="66"/>
        <end position="102"/>
    </location>
</feature>
<dbReference type="Proteomes" id="UP000188320">
    <property type="component" value="Unassembled WGS sequence"/>
</dbReference>
<sequence>MMGSLTVEKKIGGENESNKEKRKEEADMSSYSRQQGQNGRYTPKQRERNGKVYNSGSKGKGTKDTWMNEDVSRYNQEFDFEANLMLFDKKTIFEEIRNKESKDESELLVNINKPKGSQSKTPVAAGWKESGVGMGVAVGVGGGGFRGAKGEKVGVMEAAEWKRVEEYAKKEYGIDEQVIIEMAGYLGAEKICKEMERGGRVLVIAGNGRNGSYGLTAAKRLVNKGYEVDVILMFRSKRKTSAMNTQLVKTIKANGGKIYKEIAKYEGLDKVEVVVDAIYSANSSDSINRRNVQKVAGLIEKNGARGHRTKLVSFEYPLIRGVLANTLRIEELRQEEGGMSSSFSTDSESEGSERGGSKDSQGRYGGESIIASSHVIVFGVPNRSVQQQVVGSRVYVADIGMPQTAYKAVFGNNKDVMDNKNIFRQSSMVEIKSL</sequence>
<proteinExistence type="inferred from homology"/>
<dbReference type="OrthoDB" id="10030313at2759"/>
<evidence type="ECO:0000256" key="1">
    <source>
        <dbReference type="ARBA" id="ARBA00004201"/>
    </source>
</evidence>
<keyword evidence="9" id="KW-1185">Reference proteome</keyword>
<gene>
    <name evidence="8" type="ORF">AX774_g7549</name>
</gene>
<evidence type="ECO:0000256" key="5">
    <source>
        <dbReference type="SAM" id="MobiDB-lite"/>
    </source>
</evidence>
<dbReference type="GO" id="GO:0003729">
    <property type="term" value="F:mRNA binding"/>
    <property type="evidence" value="ECO:0007669"/>
    <property type="project" value="TreeGrafter"/>
</dbReference>
<dbReference type="InterPro" id="IPR025762">
    <property type="entry name" value="DFDF"/>
</dbReference>
<dbReference type="GO" id="GO:0033962">
    <property type="term" value="P:P-body assembly"/>
    <property type="evidence" value="ECO:0007669"/>
    <property type="project" value="TreeGrafter"/>
</dbReference>
<comment type="similarity">
    <text evidence="2">Belongs to the EDC3 family.</text>
</comment>
<dbReference type="InterPro" id="IPR004443">
    <property type="entry name" value="YjeF_N_dom"/>
</dbReference>
<evidence type="ECO:0000259" key="6">
    <source>
        <dbReference type="PROSITE" id="PS51385"/>
    </source>
</evidence>
<comment type="subcellular location">
    <subcellularLocation>
        <location evidence="1">Cytoplasm</location>
        <location evidence="1">P-body</location>
    </subcellularLocation>
</comment>
<evidence type="ECO:0000256" key="2">
    <source>
        <dbReference type="ARBA" id="ARBA00006610"/>
    </source>
</evidence>
<dbReference type="SUPFAM" id="SSF64153">
    <property type="entry name" value="YjeF N-terminal domain-like"/>
    <property type="match status" value="1"/>
</dbReference>
<evidence type="ECO:0000256" key="3">
    <source>
        <dbReference type="ARBA" id="ARBA00015797"/>
    </source>
</evidence>
<organism evidence="8 9">
    <name type="scientific">Zancudomyces culisetae</name>
    <name type="common">Gut fungus</name>
    <name type="synonym">Smittium culisetae</name>
    <dbReference type="NCBI Taxonomy" id="1213189"/>
    <lineage>
        <taxon>Eukaryota</taxon>
        <taxon>Fungi</taxon>
        <taxon>Fungi incertae sedis</taxon>
        <taxon>Zoopagomycota</taxon>
        <taxon>Kickxellomycotina</taxon>
        <taxon>Harpellomycetes</taxon>
        <taxon>Harpellales</taxon>
        <taxon>Legeriomycetaceae</taxon>
        <taxon>Zancudomyces</taxon>
    </lineage>
</organism>
<dbReference type="InterPro" id="IPR019050">
    <property type="entry name" value="FDF_dom"/>
</dbReference>
<dbReference type="Pfam" id="PF03853">
    <property type="entry name" value="YjeF_N"/>
    <property type="match status" value="1"/>
</dbReference>
<evidence type="ECO:0000259" key="7">
    <source>
        <dbReference type="PROSITE" id="PS51512"/>
    </source>
</evidence>
<dbReference type="GO" id="GO:0000932">
    <property type="term" value="C:P-body"/>
    <property type="evidence" value="ECO:0007669"/>
    <property type="project" value="UniProtKB-SubCell"/>
</dbReference>
<keyword evidence="4" id="KW-0963">Cytoplasm</keyword>
<dbReference type="Gene3D" id="3.40.50.10260">
    <property type="entry name" value="YjeF N-terminal domain"/>
    <property type="match status" value="1"/>
</dbReference>
<dbReference type="Pfam" id="PF09532">
    <property type="entry name" value="FDF"/>
    <property type="match status" value="1"/>
</dbReference>
<comment type="caution">
    <text evidence="8">The sequence shown here is derived from an EMBL/GenBank/DDBJ whole genome shotgun (WGS) entry which is preliminary data.</text>
</comment>
<feature type="compositionally biased region" description="Basic and acidic residues" evidence="5">
    <location>
        <begin position="7"/>
        <end position="26"/>
    </location>
</feature>
<dbReference type="PROSITE" id="PS51512">
    <property type="entry name" value="DFDF"/>
    <property type="match status" value="1"/>
</dbReference>
<dbReference type="InterPro" id="IPR036652">
    <property type="entry name" value="YjeF_N_dom_sf"/>
</dbReference>
<feature type="compositionally biased region" description="Low complexity" evidence="5">
    <location>
        <begin position="337"/>
        <end position="346"/>
    </location>
</feature>
<evidence type="ECO:0000256" key="4">
    <source>
        <dbReference type="ARBA" id="ARBA00022490"/>
    </source>
</evidence>
<name>A0A1R1PDH1_ZANCU</name>
<dbReference type="GO" id="GO:0031087">
    <property type="term" value="P:deadenylation-independent decapping of nuclear-transcribed mRNA"/>
    <property type="evidence" value="ECO:0007669"/>
    <property type="project" value="TreeGrafter"/>
</dbReference>
<accession>A0A1R1PDH1</accession>
<dbReference type="PANTHER" id="PTHR13612">
    <property type="entry name" value="ENHANCER OF MRNA-DECAPPING PROTEIN 3"/>
    <property type="match status" value="1"/>
</dbReference>
<dbReference type="PROSITE" id="PS51385">
    <property type="entry name" value="YJEF_N"/>
    <property type="match status" value="1"/>
</dbReference>
<evidence type="ECO:0000313" key="8">
    <source>
        <dbReference type="EMBL" id="OMH79045.1"/>
    </source>
</evidence>
<dbReference type="PANTHER" id="PTHR13612:SF0">
    <property type="entry name" value="ENHANCER OF MRNA-DECAPPING PROTEIN 3"/>
    <property type="match status" value="1"/>
</dbReference>
<protein>
    <recommendedName>
        <fullName evidence="3">Enhancer of mRNA-decapping protein 3</fullName>
    </recommendedName>
</protein>
<feature type="domain" description="YjeF N-terminal" evidence="6">
    <location>
        <begin position="161"/>
        <end position="407"/>
    </location>
</feature>